<dbReference type="EMBL" id="JAJFAZ020000001">
    <property type="protein sequence ID" value="KAI5350778.1"/>
    <property type="molecule type" value="Genomic_DNA"/>
</dbReference>
<proteinExistence type="predicted"/>
<comment type="caution">
    <text evidence="2">The sequence shown here is derived from an EMBL/GenBank/DDBJ whole genome shotgun (WGS) entry which is preliminary data.</text>
</comment>
<dbReference type="AlphaFoldDB" id="A0AAD5F2E6"/>
<feature type="region of interest" description="Disordered" evidence="1">
    <location>
        <begin position="1"/>
        <end position="21"/>
    </location>
</feature>
<name>A0AAD5F2E6_PRUDU</name>
<gene>
    <name evidence="2" type="ORF">L3X38_003669</name>
</gene>
<protein>
    <submittedName>
        <fullName evidence="2">Uncharacterized protein</fullName>
    </submittedName>
</protein>
<feature type="compositionally biased region" description="Pro residues" evidence="1">
    <location>
        <begin position="64"/>
        <end position="78"/>
    </location>
</feature>
<sequence length="84" mass="8828">MAEALLTTTAERQGPSKPNRVLFSYLTPAAEANTRSRSTSCPAEATCCPAEALAAQPRAQPPLANHPPAKPRAQPPAATPYRSC</sequence>
<keyword evidence="3" id="KW-1185">Reference proteome</keyword>
<evidence type="ECO:0000256" key="1">
    <source>
        <dbReference type="SAM" id="MobiDB-lite"/>
    </source>
</evidence>
<evidence type="ECO:0000313" key="2">
    <source>
        <dbReference type="EMBL" id="KAI5350778.1"/>
    </source>
</evidence>
<feature type="region of interest" description="Disordered" evidence="1">
    <location>
        <begin position="58"/>
        <end position="84"/>
    </location>
</feature>
<reference evidence="2 3" key="1">
    <citation type="journal article" date="2022" name="G3 (Bethesda)">
        <title>Whole-genome sequence and methylome profiling of the almond [Prunus dulcis (Mill.) D.A. Webb] cultivar 'Nonpareil'.</title>
        <authorList>
            <person name="D'Amico-Willman K.M."/>
            <person name="Ouma W.Z."/>
            <person name="Meulia T."/>
            <person name="Sideli G.M."/>
            <person name="Gradziel T.M."/>
            <person name="Fresnedo-Ramirez J."/>
        </authorList>
    </citation>
    <scope>NUCLEOTIDE SEQUENCE [LARGE SCALE GENOMIC DNA]</scope>
    <source>
        <strain evidence="2">Clone GOH B32 T37-40</strain>
    </source>
</reference>
<dbReference type="Proteomes" id="UP001054821">
    <property type="component" value="Chromosome 1"/>
</dbReference>
<accession>A0AAD5F2E6</accession>
<evidence type="ECO:0000313" key="3">
    <source>
        <dbReference type="Proteomes" id="UP001054821"/>
    </source>
</evidence>
<organism evidence="2 3">
    <name type="scientific">Prunus dulcis</name>
    <name type="common">Almond</name>
    <name type="synonym">Amygdalus dulcis</name>
    <dbReference type="NCBI Taxonomy" id="3755"/>
    <lineage>
        <taxon>Eukaryota</taxon>
        <taxon>Viridiplantae</taxon>
        <taxon>Streptophyta</taxon>
        <taxon>Embryophyta</taxon>
        <taxon>Tracheophyta</taxon>
        <taxon>Spermatophyta</taxon>
        <taxon>Magnoliopsida</taxon>
        <taxon>eudicotyledons</taxon>
        <taxon>Gunneridae</taxon>
        <taxon>Pentapetalae</taxon>
        <taxon>rosids</taxon>
        <taxon>fabids</taxon>
        <taxon>Rosales</taxon>
        <taxon>Rosaceae</taxon>
        <taxon>Amygdaloideae</taxon>
        <taxon>Amygdaleae</taxon>
        <taxon>Prunus</taxon>
    </lineage>
</organism>
<feature type="compositionally biased region" description="Polar residues" evidence="1">
    <location>
        <begin position="1"/>
        <end position="11"/>
    </location>
</feature>